<keyword evidence="3" id="KW-0813">Transport</keyword>
<sequence>LLYYGVAEPVDHFLRPPEGEAGTIQAARNAMTYSFLHWGIHGWVLYALLGVTLGYFAFRQDLPLALRSALYPIFGERVHGLVGDFVDGFGILATVISLVTNLGIGALVLVSGICYLIPEIPDNSATLITAVLIMMFVATVTTVVGIEKGLAWLSRINLRLLYALLLFVFLTGPTNHLLNGLVQNTGDYLNNFMGKSFDMYLYNQKASGWLGSWTVFYWAWWIAWAPFVGMFIARISKGRTIREVVLGVCLIPLGFTLAWISIFGNTAIHLILNQKQKVLGDMVLSDPALSLFKLLEYLPFNPYIAGIVVVICFVLFLTPVGSGTLMIANLSSKGGTSDSDSPIWLRIFWSVVITIVSIGLLLAGSFNSMQSAVVLCGLPFSVIILLYMFGLAKALKQDDFDPNVAKKQLAISKDIPIPSNCDQNKVTEVL</sequence>
<evidence type="ECO:0000256" key="5">
    <source>
        <dbReference type="ARBA" id="ARBA00022692"/>
    </source>
</evidence>
<evidence type="ECO:0000313" key="9">
    <source>
        <dbReference type="EMBL" id="MVM90724.1"/>
    </source>
</evidence>
<evidence type="ECO:0000256" key="7">
    <source>
        <dbReference type="ARBA" id="ARBA00023136"/>
    </source>
</evidence>
<dbReference type="Pfam" id="PF02028">
    <property type="entry name" value="BCCT"/>
    <property type="match status" value="1"/>
</dbReference>
<evidence type="ECO:0000256" key="2">
    <source>
        <dbReference type="ARBA" id="ARBA00005658"/>
    </source>
</evidence>
<feature type="transmembrane region" description="Helical" evidence="8">
    <location>
        <begin position="158"/>
        <end position="178"/>
    </location>
</feature>
<feature type="non-terminal residue" evidence="9">
    <location>
        <position position="1"/>
    </location>
</feature>
<comment type="subcellular location">
    <subcellularLocation>
        <location evidence="1">Cell membrane</location>
        <topology evidence="1">Multi-pass membrane protein</topology>
    </subcellularLocation>
</comment>
<protein>
    <submittedName>
        <fullName evidence="9">BCCT family transporter</fullName>
    </submittedName>
</protein>
<proteinExistence type="inferred from homology"/>
<feature type="transmembrane region" description="Helical" evidence="8">
    <location>
        <begin position="215"/>
        <end position="233"/>
    </location>
</feature>
<gene>
    <name evidence="9" type="ORF">GNY86_04235</name>
</gene>
<accession>A0A6I4IET3</accession>
<feature type="transmembrane region" description="Helical" evidence="8">
    <location>
        <begin position="124"/>
        <end position="146"/>
    </location>
</feature>
<comment type="caution">
    <text evidence="9">The sequence shown here is derived from an EMBL/GenBank/DDBJ whole genome shotgun (WGS) entry which is preliminary data.</text>
</comment>
<evidence type="ECO:0000256" key="4">
    <source>
        <dbReference type="ARBA" id="ARBA00022475"/>
    </source>
</evidence>
<feature type="transmembrane region" description="Helical" evidence="8">
    <location>
        <begin position="245"/>
        <end position="272"/>
    </location>
</feature>
<dbReference type="RefSeq" id="WP_157010653.1">
    <property type="nucleotide sequence ID" value="NZ_WPIP01000020.1"/>
</dbReference>
<keyword evidence="4" id="KW-1003">Cell membrane</keyword>
<feature type="transmembrane region" description="Helical" evidence="8">
    <location>
        <begin position="89"/>
        <end position="118"/>
    </location>
</feature>
<reference evidence="9 10" key="1">
    <citation type="submission" date="2019-11" db="EMBL/GenBank/DDBJ databases">
        <title>Multidrug-resistant Acinetobacter baumannii moving toward extensively drug-resistant over fifteen years in South of Brazil.</title>
        <authorList>
            <person name="Fedrigo N.H."/>
            <person name="Cerdeira L."/>
            <person name="Fuga B."/>
            <person name="Marini P.V.B."/>
            <person name="Shinohara D.R."/>
            <person name="Carrara-Marroni F.E."/>
            <person name="Lincopan N."/>
            <person name="Tognim M.C.B."/>
        </authorList>
    </citation>
    <scope>NUCLEOTIDE SEQUENCE [LARGE SCALE GENOMIC DNA]</scope>
    <source>
        <strain evidence="9 10">Ac576</strain>
    </source>
</reference>
<evidence type="ECO:0000256" key="3">
    <source>
        <dbReference type="ARBA" id="ARBA00022448"/>
    </source>
</evidence>
<comment type="similarity">
    <text evidence="2">Belongs to the BCCT transporter (TC 2.A.15) family.</text>
</comment>
<feature type="transmembrane region" description="Helical" evidence="8">
    <location>
        <begin position="38"/>
        <end position="58"/>
    </location>
</feature>
<keyword evidence="6 8" id="KW-1133">Transmembrane helix</keyword>
<organism evidence="9 10">
    <name type="scientific">Acinetobacter baumannii</name>
    <dbReference type="NCBI Taxonomy" id="470"/>
    <lineage>
        <taxon>Bacteria</taxon>
        <taxon>Pseudomonadati</taxon>
        <taxon>Pseudomonadota</taxon>
        <taxon>Gammaproteobacteria</taxon>
        <taxon>Moraxellales</taxon>
        <taxon>Moraxellaceae</taxon>
        <taxon>Acinetobacter</taxon>
        <taxon>Acinetobacter calcoaceticus/baumannii complex</taxon>
    </lineage>
</organism>
<dbReference type="InterPro" id="IPR018093">
    <property type="entry name" value="BCCT_CS"/>
</dbReference>
<evidence type="ECO:0000256" key="8">
    <source>
        <dbReference type="SAM" id="Phobius"/>
    </source>
</evidence>
<dbReference type="NCBIfam" id="TIGR00842">
    <property type="entry name" value="bcct"/>
    <property type="match status" value="1"/>
</dbReference>
<name>A0A6I4IET3_ACIBA</name>
<keyword evidence="5 8" id="KW-0812">Transmembrane</keyword>
<dbReference type="PANTHER" id="PTHR30047">
    <property type="entry name" value="HIGH-AFFINITY CHOLINE TRANSPORT PROTEIN-RELATED"/>
    <property type="match status" value="1"/>
</dbReference>
<feature type="transmembrane region" description="Helical" evidence="8">
    <location>
        <begin position="303"/>
        <end position="331"/>
    </location>
</feature>
<dbReference type="AlphaFoldDB" id="A0A6I4IET3"/>
<dbReference type="GO" id="GO:0022857">
    <property type="term" value="F:transmembrane transporter activity"/>
    <property type="evidence" value="ECO:0007669"/>
    <property type="project" value="InterPro"/>
</dbReference>
<dbReference type="PROSITE" id="PS01303">
    <property type="entry name" value="BCCT"/>
    <property type="match status" value="1"/>
</dbReference>
<evidence type="ECO:0000313" key="10">
    <source>
        <dbReference type="Proteomes" id="UP000439424"/>
    </source>
</evidence>
<dbReference type="EMBL" id="WPIP01000020">
    <property type="protein sequence ID" value="MVM90724.1"/>
    <property type="molecule type" value="Genomic_DNA"/>
</dbReference>
<evidence type="ECO:0000256" key="1">
    <source>
        <dbReference type="ARBA" id="ARBA00004651"/>
    </source>
</evidence>
<feature type="transmembrane region" description="Helical" evidence="8">
    <location>
        <begin position="372"/>
        <end position="392"/>
    </location>
</feature>
<dbReference type="PANTHER" id="PTHR30047:SF7">
    <property type="entry name" value="HIGH-AFFINITY CHOLINE TRANSPORT PROTEIN"/>
    <property type="match status" value="1"/>
</dbReference>
<dbReference type="Proteomes" id="UP000439424">
    <property type="component" value="Unassembled WGS sequence"/>
</dbReference>
<dbReference type="InterPro" id="IPR000060">
    <property type="entry name" value="BCCT_transptr"/>
</dbReference>
<keyword evidence="7 8" id="KW-0472">Membrane</keyword>
<feature type="transmembrane region" description="Helical" evidence="8">
    <location>
        <begin position="343"/>
        <end position="366"/>
    </location>
</feature>
<dbReference type="GO" id="GO:0005886">
    <property type="term" value="C:plasma membrane"/>
    <property type="evidence" value="ECO:0007669"/>
    <property type="project" value="UniProtKB-SubCell"/>
</dbReference>
<evidence type="ECO:0000256" key="6">
    <source>
        <dbReference type="ARBA" id="ARBA00022989"/>
    </source>
</evidence>